<gene>
    <name evidence="3" type="ORF">CALVIDRAFT_141561</name>
</gene>
<name>A0A167LPM6_CALVF</name>
<reference evidence="3 4" key="1">
    <citation type="journal article" date="2016" name="Mol. Biol. Evol.">
        <title>Comparative Genomics of Early-Diverging Mushroom-Forming Fungi Provides Insights into the Origins of Lignocellulose Decay Capabilities.</title>
        <authorList>
            <person name="Nagy L.G."/>
            <person name="Riley R."/>
            <person name="Tritt A."/>
            <person name="Adam C."/>
            <person name="Daum C."/>
            <person name="Floudas D."/>
            <person name="Sun H."/>
            <person name="Yadav J.S."/>
            <person name="Pangilinan J."/>
            <person name="Larsson K.H."/>
            <person name="Matsuura K."/>
            <person name="Barry K."/>
            <person name="Labutti K."/>
            <person name="Kuo R."/>
            <person name="Ohm R.A."/>
            <person name="Bhattacharya S.S."/>
            <person name="Shirouzu T."/>
            <person name="Yoshinaga Y."/>
            <person name="Martin F.M."/>
            <person name="Grigoriev I.V."/>
            <person name="Hibbett D.S."/>
        </authorList>
    </citation>
    <scope>NUCLEOTIDE SEQUENCE [LARGE SCALE GENOMIC DNA]</scope>
    <source>
        <strain evidence="3 4">TUFC12733</strain>
    </source>
</reference>
<dbReference type="Proteomes" id="UP000076738">
    <property type="component" value="Unassembled WGS sequence"/>
</dbReference>
<keyword evidence="4" id="KW-1185">Reference proteome</keyword>
<dbReference type="AlphaFoldDB" id="A0A167LPM6"/>
<dbReference type="EMBL" id="KV417286">
    <property type="protein sequence ID" value="KZO95901.1"/>
    <property type="molecule type" value="Genomic_DNA"/>
</dbReference>
<evidence type="ECO:0000313" key="4">
    <source>
        <dbReference type="Proteomes" id="UP000076738"/>
    </source>
</evidence>
<dbReference type="OrthoDB" id="10525425at2759"/>
<evidence type="ECO:0000313" key="3">
    <source>
        <dbReference type="EMBL" id="KZO95901.1"/>
    </source>
</evidence>
<proteinExistence type="predicted"/>
<evidence type="ECO:0000256" key="2">
    <source>
        <dbReference type="SAM" id="MobiDB-lite"/>
    </source>
</evidence>
<accession>A0A167LPM6</accession>
<feature type="compositionally biased region" description="Low complexity" evidence="2">
    <location>
        <begin position="1"/>
        <end position="10"/>
    </location>
</feature>
<organism evidence="3 4">
    <name type="scientific">Calocera viscosa (strain TUFC12733)</name>
    <dbReference type="NCBI Taxonomy" id="1330018"/>
    <lineage>
        <taxon>Eukaryota</taxon>
        <taxon>Fungi</taxon>
        <taxon>Dikarya</taxon>
        <taxon>Basidiomycota</taxon>
        <taxon>Agaricomycotina</taxon>
        <taxon>Dacrymycetes</taxon>
        <taxon>Dacrymycetales</taxon>
        <taxon>Dacrymycetaceae</taxon>
        <taxon>Calocera</taxon>
    </lineage>
</organism>
<feature type="region of interest" description="Disordered" evidence="2">
    <location>
        <begin position="1"/>
        <end position="20"/>
    </location>
</feature>
<evidence type="ECO:0000256" key="1">
    <source>
        <dbReference type="SAM" id="Coils"/>
    </source>
</evidence>
<protein>
    <submittedName>
        <fullName evidence="3">Uncharacterized protein</fullName>
    </submittedName>
</protein>
<sequence length="137" mass="15747">MRQGSEASSDGGEEENDVQDMFAAWKASTVEKKKKQEKELLKLMDKTKKDYLKQAKETRERTKQEMSNVYAAFLEKDAELSTNIRKLWVKVLETHKMVHVHAEDAAKEHKETAAGMRTDIQKVEQDVTATLEGTRFT</sequence>
<feature type="coiled-coil region" evidence="1">
    <location>
        <begin position="30"/>
        <end position="72"/>
    </location>
</feature>
<keyword evidence="1" id="KW-0175">Coiled coil</keyword>